<evidence type="ECO:0000256" key="3">
    <source>
        <dbReference type="ARBA" id="ARBA00022553"/>
    </source>
</evidence>
<dbReference type="InterPro" id="IPR035965">
    <property type="entry name" value="PAS-like_dom_sf"/>
</dbReference>
<dbReference type="CDD" id="cd00130">
    <property type="entry name" value="PAS"/>
    <property type="match status" value="2"/>
</dbReference>
<evidence type="ECO:0000313" key="12">
    <source>
        <dbReference type="EMBL" id="TYT62835.1"/>
    </source>
</evidence>
<dbReference type="Gene3D" id="3.30.565.10">
    <property type="entry name" value="Histidine kinase-like ATPase, C-terminal domain"/>
    <property type="match status" value="1"/>
</dbReference>
<dbReference type="PRINTS" id="PR00344">
    <property type="entry name" value="BCTRLSENSOR"/>
</dbReference>
<evidence type="ECO:0000256" key="6">
    <source>
        <dbReference type="ARBA" id="ARBA00023012"/>
    </source>
</evidence>
<feature type="domain" description="Response regulatory" evidence="9">
    <location>
        <begin position="4"/>
        <end position="120"/>
    </location>
</feature>
<dbReference type="Gene3D" id="3.30.450.20">
    <property type="entry name" value="PAS domain"/>
    <property type="match status" value="2"/>
</dbReference>
<keyword evidence="4" id="KW-0808">Transferase</keyword>
<dbReference type="PROSITE" id="PS50112">
    <property type="entry name" value="PAS"/>
    <property type="match status" value="2"/>
</dbReference>
<dbReference type="SUPFAM" id="SSF55874">
    <property type="entry name" value="ATPase domain of HSP90 chaperone/DNA topoisomerase II/histidine kinase"/>
    <property type="match status" value="1"/>
</dbReference>
<evidence type="ECO:0000259" key="11">
    <source>
        <dbReference type="PROSITE" id="PS50113"/>
    </source>
</evidence>
<dbReference type="SMART" id="SM00086">
    <property type="entry name" value="PAC"/>
    <property type="match status" value="2"/>
</dbReference>
<dbReference type="InterPro" id="IPR013767">
    <property type="entry name" value="PAS_fold"/>
</dbReference>
<comment type="caution">
    <text evidence="7">Lacks conserved residue(s) required for the propagation of feature annotation.</text>
</comment>
<dbReference type="InterPro" id="IPR050736">
    <property type="entry name" value="Sensor_HK_Regulatory"/>
</dbReference>
<dbReference type="InterPro" id="IPR036097">
    <property type="entry name" value="HisK_dim/P_sf"/>
</dbReference>
<name>A0A5D5APM7_9EURY</name>
<evidence type="ECO:0000256" key="5">
    <source>
        <dbReference type="ARBA" id="ARBA00022777"/>
    </source>
</evidence>
<proteinExistence type="predicted"/>
<dbReference type="InterPro" id="IPR011006">
    <property type="entry name" value="CheY-like_superfamily"/>
</dbReference>
<dbReference type="EMBL" id="VTAW01000005">
    <property type="protein sequence ID" value="TYT62835.1"/>
    <property type="molecule type" value="Genomic_DNA"/>
</dbReference>
<dbReference type="CDD" id="cd00156">
    <property type="entry name" value="REC"/>
    <property type="match status" value="1"/>
</dbReference>
<dbReference type="EC" id="2.7.13.3" evidence="2"/>
<dbReference type="InterPro" id="IPR003661">
    <property type="entry name" value="HisK_dim/P_dom"/>
</dbReference>
<dbReference type="Pfam" id="PF00989">
    <property type="entry name" value="PAS"/>
    <property type="match status" value="1"/>
</dbReference>
<dbReference type="CDD" id="cd00075">
    <property type="entry name" value="HATPase"/>
    <property type="match status" value="1"/>
</dbReference>
<evidence type="ECO:0000256" key="7">
    <source>
        <dbReference type="PROSITE-ProRule" id="PRU00169"/>
    </source>
</evidence>
<dbReference type="GO" id="GO:0000155">
    <property type="term" value="F:phosphorelay sensor kinase activity"/>
    <property type="evidence" value="ECO:0007669"/>
    <property type="project" value="InterPro"/>
</dbReference>
<keyword evidence="6" id="KW-0902">Two-component regulatory system</keyword>
<evidence type="ECO:0000259" key="10">
    <source>
        <dbReference type="PROSITE" id="PS50112"/>
    </source>
</evidence>
<dbReference type="NCBIfam" id="TIGR00229">
    <property type="entry name" value="sensory_box"/>
    <property type="match status" value="2"/>
</dbReference>
<dbReference type="InterPro" id="IPR000700">
    <property type="entry name" value="PAS-assoc_C"/>
</dbReference>
<evidence type="ECO:0000256" key="2">
    <source>
        <dbReference type="ARBA" id="ARBA00012438"/>
    </source>
</evidence>
<dbReference type="InterPro" id="IPR003018">
    <property type="entry name" value="GAF"/>
</dbReference>
<dbReference type="Pfam" id="PF13185">
    <property type="entry name" value="GAF_2"/>
    <property type="match status" value="1"/>
</dbReference>
<gene>
    <name evidence="12" type="ORF">FYC77_05820</name>
</gene>
<sequence length="740" mass="83037">MRRRVLYVDDTPSSRDALREYCTRELPGVDLITAATASEGLEICADRTLDCIVSAYQLSGMDGLEFLEYVRDTHPDLPFILFTAAGSETVASEAIASGVSEYVQKGGDEQFDLLAARIDDAIDRYHSRTGYRDLFEAIGDAIIVHDPETGDVVDVNRAVCEHWGYSHEQACECAIEELSAAVQPASERTAREWVRRTAEEGPQRVEWVCETSDGMQFRADVRLKPATINGRDRVIALIRDITEEKHREQELKAFREAVEHAGHSIYITDSDEEILYVNPAFEEVTGYTADEAIGRTPRLLQSGEHDDEFYDQLWETILAGEDWQNELINERKDGSRYVVNQTIAPITDEMGEIVRFVAVNAEITEQKRRERQLQALYTATTEWLDAESKDDVYELVSTQLTDLLEFDLHGFCLYDESTHTLQSVVTSEHADVVLDDFPEFEEGEGIVWTVFESGNAERCDDVREHPDVYNPDTEIRSELVLPLGGHGVLLIGSKEPSAFDDTDETLAKVLSSALTEVLSRIEREGELAERNSRLEEFANVVSHDLRNPLSVARGHLELARDTGDETHLEEVEQSHDRMERIIQNLLWLAREGREIGETRRVDLAYTVEDAWRHVDTKEARLVGSVDRTIEADPDRLQQLFENLFRNAIQHGGSDVTVDVGVLDDGFYVEDDGPGIPEATREHVFEAGYSSSPDGTGYGLSIVQTIAEAHGWNLDITDGTAGGVRFEFSGVGFGGEARTEY</sequence>
<dbReference type="Pfam" id="PF00072">
    <property type="entry name" value="Response_reg"/>
    <property type="match status" value="1"/>
</dbReference>
<dbReference type="SUPFAM" id="SSF47384">
    <property type="entry name" value="Homodimeric domain of signal transducing histidine kinase"/>
    <property type="match status" value="1"/>
</dbReference>
<dbReference type="Gene3D" id="3.30.450.40">
    <property type="match status" value="1"/>
</dbReference>
<evidence type="ECO:0000256" key="4">
    <source>
        <dbReference type="ARBA" id="ARBA00022679"/>
    </source>
</evidence>
<comment type="caution">
    <text evidence="12">The sequence shown here is derived from an EMBL/GenBank/DDBJ whole genome shotgun (WGS) entry which is preliminary data.</text>
</comment>
<dbReference type="Pfam" id="PF13188">
    <property type="entry name" value="PAS_8"/>
    <property type="match status" value="1"/>
</dbReference>
<evidence type="ECO:0000256" key="1">
    <source>
        <dbReference type="ARBA" id="ARBA00000085"/>
    </source>
</evidence>
<keyword evidence="13" id="KW-1185">Reference proteome</keyword>
<feature type="domain" description="PAS" evidence="10">
    <location>
        <begin position="250"/>
        <end position="296"/>
    </location>
</feature>
<reference evidence="12 13" key="1">
    <citation type="submission" date="2019-08" db="EMBL/GenBank/DDBJ databases">
        <title>Archaea genome.</title>
        <authorList>
            <person name="Kajale S."/>
            <person name="Shouche Y."/>
            <person name="Deshpande N."/>
            <person name="Sharma A."/>
        </authorList>
    </citation>
    <scope>NUCLEOTIDE SEQUENCE [LARGE SCALE GENOMIC DNA]</scope>
    <source>
        <strain evidence="12 13">ESP3B_9</strain>
    </source>
</reference>
<dbReference type="AlphaFoldDB" id="A0A5D5APM7"/>
<dbReference type="InterPro" id="IPR029016">
    <property type="entry name" value="GAF-like_dom_sf"/>
</dbReference>
<dbReference type="Pfam" id="PF02518">
    <property type="entry name" value="HATPase_c"/>
    <property type="match status" value="1"/>
</dbReference>
<feature type="domain" description="PAS" evidence="10">
    <location>
        <begin position="127"/>
        <end position="201"/>
    </location>
</feature>
<dbReference type="InterPro" id="IPR005467">
    <property type="entry name" value="His_kinase_dom"/>
</dbReference>
<dbReference type="InterPro" id="IPR004358">
    <property type="entry name" value="Sig_transdc_His_kin-like_C"/>
</dbReference>
<keyword evidence="5" id="KW-0418">Kinase</keyword>
<dbReference type="SUPFAM" id="SSF55785">
    <property type="entry name" value="PYP-like sensor domain (PAS domain)"/>
    <property type="match status" value="2"/>
</dbReference>
<dbReference type="PANTHER" id="PTHR43711:SF1">
    <property type="entry name" value="HISTIDINE KINASE 1"/>
    <property type="match status" value="1"/>
</dbReference>
<dbReference type="SUPFAM" id="SSF52172">
    <property type="entry name" value="CheY-like"/>
    <property type="match status" value="1"/>
</dbReference>
<dbReference type="SMART" id="SM00448">
    <property type="entry name" value="REC"/>
    <property type="match status" value="1"/>
</dbReference>
<dbReference type="SMART" id="SM00091">
    <property type="entry name" value="PAS"/>
    <property type="match status" value="2"/>
</dbReference>
<dbReference type="PROSITE" id="PS50109">
    <property type="entry name" value="HIS_KIN"/>
    <property type="match status" value="1"/>
</dbReference>
<dbReference type="Gene3D" id="3.40.50.2300">
    <property type="match status" value="1"/>
</dbReference>
<dbReference type="Pfam" id="PF00512">
    <property type="entry name" value="HisKA"/>
    <property type="match status" value="1"/>
</dbReference>
<dbReference type="InterPro" id="IPR001610">
    <property type="entry name" value="PAC"/>
</dbReference>
<dbReference type="SMART" id="SM00388">
    <property type="entry name" value="HisKA"/>
    <property type="match status" value="1"/>
</dbReference>
<evidence type="ECO:0000313" key="13">
    <source>
        <dbReference type="Proteomes" id="UP000324104"/>
    </source>
</evidence>
<protein>
    <recommendedName>
        <fullName evidence="2">histidine kinase</fullName>
        <ecNumber evidence="2">2.7.13.3</ecNumber>
    </recommendedName>
</protein>
<dbReference type="InterPro" id="IPR001789">
    <property type="entry name" value="Sig_transdc_resp-reg_receiver"/>
</dbReference>
<dbReference type="SUPFAM" id="SSF55781">
    <property type="entry name" value="GAF domain-like"/>
    <property type="match status" value="1"/>
</dbReference>
<dbReference type="Proteomes" id="UP000324104">
    <property type="component" value="Unassembled WGS sequence"/>
</dbReference>
<dbReference type="InterPro" id="IPR000014">
    <property type="entry name" value="PAS"/>
</dbReference>
<dbReference type="PROSITE" id="PS50113">
    <property type="entry name" value="PAC"/>
    <property type="match status" value="1"/>
</dbReference>
<evidence type="ECO:0000259" key="9">
    <source>
        <dbReference type="PROSITE" id="PS50110"/>
    </source>
</evidence>
<keyword evidence="3" id="KW-0597">Phosphoprotein</keyword>
<dbReference type="Gene3D" id="1.10.287.130">
    <property type="match status" value="1"/>
</dbReference>
<dbReference type="CDD" id="cd00082">
    <property type="entry name" value="HisKA"/>
    <property type="match status" value="1"/>
</dbReference>
<dbReference type="SMART" id="SM00387">
    <property type="entry name" value="HATPase_c"/>
    <property type="match status" value="1"/>
</dbReference>
<dbReference type="SMART" id="SM00065">
    <property type="entry name" value="GAF"/>
    <property type="match status" value="1"/>
</dbReference>
<comment type="catalytic activity">
    <reaction evidence="1">
        <text>ATP + protein L-histidine = ADP + protein N-phospho-L-histidine.</text>
        <dbReference type="EC" id="2.7.13.3"/>
    </reaction>
</comment>
<evidence type="ECO:0000259" key="8">
    <source>
        <dbReference type="PROSITE" id="PS50109"/>
    </source>
</evidence>
<accession>A0A5D5APM7</accession>
<dbReference type="PANTHER" id="PTHR43711">
    <property type="entry name" value="TWO-COMPONENT HISTIDINE KINASE"/>
    <property type="match status" value="1"/>
</dbReference>
<dbReference type="InterPro" id="IPR036890">
    <property type="entry name" value="HATPase_C_sf"/>
</dbReference>
<feature type="domain" description="PAC" evidence="11">
    <location>
        <begin position="321"/>
        <end position="375"/>
    </location>
</feature>
<dbReference type="PROSITE" id="PS50110">
    <property type="entry name" value="RESPONSE_REGULATORY"/>
    <property type="match status" value="1"/>
</dbReference>
<dbReference type="GO" id="GO:0006355">
    <property type="term" value="P:regulation of DNA-templated transcription"/>
    <property type="evidence" value="ECO:0007669"/>
    <property type="project" value="InterPro"/>
</dbReference>
<dbReference type="InterPro" id="IPR003594">
    <property type="entry name" value="HATPase_dom"/>
</dbReference>
<dbReference type="RefSeq" id="WP_149080564.1">
    <property type="nucleotide sequence ID" value="NZ_VTAW01000005.1"/>
</dbReference>
<feature type="domain" description="Histidine kinase" evidence="8">
    <location>
        <begin position="540"/>
        <end position="728"/>
    </location>
</feature>
<organism evidence="12 13">
    <name type="scientific">Natrialba swarupiae</name>
    <dbReference type="NCBI Taxonomy" id="2448032"/>
    <lineage>
        <taxon>Archaea</taxon>
        <taxon>Methanobacteriati</taxon>
        <taxon>Methanobacteriota</taxon>
        <taxon>Stenosarchaea group</taxon>
        <taxon>Halobacteria</taxon>
        <taxon>Halobacteriales</taxon>
        <taxon>Natrialbaceae</taxon>
        <taxon>Natrialba</taxon>
    </lineage>
</organism>